<evidence type="ECO:0000313" key="2">
    <source>
        <dbReference type="Proteomes" id="UP001341840"/>
    </source>
</evidence>
<dbReference type="Proteomes" id="UP001341840">
    <property type="component" value="Unassembled WGS sequence"/>
</dbReference>
<reference evidence="1 2" key="1">
    <citation type="journal article" date="2023" name="Plants (Basel)">
        <title>Bridging the Gap: Combining Genomics and Transcriptomics Approaches to Understand Stylosanthes scabra, an Orphan Legume from the Brazilian Caatinga.</title>
        <authorList>
            <person name="Ferreira-Neto J.R.C."/>
            <person name="da Silva M.D."/>
            <person name="Binneck E."/>
            <person name="de Melo N.F."/>
            <person name="da Silva R.H."/>
            <person name="de Melo A.L.T.M."/>
            <person name="Pandolfi V."/>
            <person name="Bustamante F.O."/>
            <person name="Brasileiro-Vidal A.C."/>
            <person name="Benko-Iseppon A.M."/>
        </authorList>
    </citation>
    <scope>NUCLEOTIDE SEQUENCE [LARGE SCALE GENOMIC DNA]</scope>
    <source>
        <tissue evidence="1">Leaves</tissue>
    </source>
</reference>
<protein>
    <submittedName>
        <fullName evidence="1">Uncharacterized protein</fullName>
    </submittedName>
</protein>
<comment type="caution">
    <text evidence="1">The sequence shown here is derived from an EMBL/GenBank/DDBJ whole genome shotgun (WGS) entry which is preliminary data.</text>
</comment>
<gene>
    <name evidence="1" type="ORF">PIB30_081516</name>
</gene>
<keyword evidence="2" id="KW-1185">Reference proteome</keyword>
<proteinExistence type="predicted"/>
<accession>A0ABU6XRS4</accession>
<dbReference type="EMBL" id="JASCZI010212671">
    <property type="protein sequence ID" value="MED6200051.1"/>
    <property type="molecule type" value="Genomic_DNA"/>
</dbReference>
<evidence type="ECO:0000313" key="1">
    <source>
        <dbReference type="EMBL" id="MED6200051.1"/>
    </source>
</evidence>
<organism evidence="1 2">
    <name type="scientific">Stylosanthes scabra</name>
    <dbReference type="NCBI Taxonomy" id="79078"/>
    <lineage>
        <taxon>Eukaryota</taxon>
        <taxon>Viridiplantae</taxon>
        <taxon>Streptophyta</taxon>
        <taxon>Embryophyta</taxon>
        <taxon>Tracheophyta</taxon>
        <taxon>Spermatophyta</taxon>
        <taxon>Magnoliopsida</taxon>
        <taxon>eudicotyledons</taxon>
        <taxon>Gunneridae</taxon>
        <taxon>Pentapetalae</taxon>
        <taxon>rosids</taxon>
        <taxon>fabids</taxon>
        <taxon>Fabales</taxon>
        <taxon>Fabaceae</taxon>
        <taxon>Papilionoideae</taxon>
        <taxon>50 kb inversion clade</taxon>
        <taxon>dalbergioids sensu lato</taxon>
        <taxon>Dalbergieae</taxon>
        <taxon>Pterocarpus clade</taxon>
        <taxon>Stylosanthes</taxon>
    </lineage>
</organism>
<sequence>MHRNRYNLGYDSESERTLLRTLLRFRPTLWLPRRSCAESAAFEDSRLNLGSTPAHLGGPVQWVNQPMVHLVNRSTRLDQSMPVNHRSTSDSSQEVKRLYTDFANSDYRKFCGPIYKQLRRIY</sequence>
<name>A0ABU6XRS4_9FABA</name>